<dbReference type="Pfam" id="PF00126">
    <property type="entry name" value="HTH_1"/>
    <property type="match status" value="1"/>
</dbReference>
<feature type="domain" description="HTH lysR-type" evidence="5">
    <location>
        <begin position="9"/>
        <end position="66"/>
    </location>
</feature>
<accession>A0A9X1W7N1</accession>
<proteinExistence type="inferred from homology"/>
<keyword evidence="4" id="KW-0804">Transcription</keyword>
<dbReference type="Gene3D" id="3.40.190.10">
    <property type="entry name" value="Periplasmic binding protein-like II"/>
    <property type="match status" value="2"/>
</dbReference>
<name>A0A9X1W7N1_9VIBR</name>
<dbReference type="GO" id="GO:0003700">
    <property type="term" value="F:DNA-binding transcription factor activity"/>
    <property type="evidence" value="ECO:0007669"/>
    <property type="project" value="InterPro"/>
</dbReference>
<dbReference type="PANTHER" id="PTHR30118">
    <property type="entry name" value="HTH-TYPE TRANSCRIPTIONAL REGULATOR LEUO-RELATED"/>
    <property type="match status" value="1"/>
</dbReference>
<sequence>MAAVDWKKVDLNLLVAFHHLFQESSVSAAAEKTYVSQSAMSHSLSKLRVLCGDRLFERQGHKMVPTDKAQQLAPIIAQVLSLVEFNVLPSSEFIAKEYRGVCRIGLTDYAEFIFAPLLYDAVLASAPHAKVSFVNVNRHNYLSVTEAEKLDIVIGSIPQLNEHFRSQKLYTEKHLCLFDAEHVNVVNDIDLALFTSTPHCLVSPDGHFETKVDEYLRLEGFNRNVTVVSRNFLTIRRLVSGRKLFAIVPRMMAQMSLINDNLNFAPPPVPVADFDISLIWANKKHESDKSQWLREVVYNAIVEEVRHRDL</sequence>
<evidence type="ECO:0000256" key="2">
    <source>
        <dbReference type="ARBA" id="ARBA00023015"/>
    </source>
</evidence>
<dbReference type="SUPFAM" id="SSF46785">
    <property type="entry name" value="Winged helix' DNA-binding domain"/>
    <property type="match status" value="1"/>
</dbReference>
<keyword evidence="7" id="KW-1185">Reference proteome</keyword>
<dbReference type="PANTHER" id="PTHR30118:SF15">
    <property type="entry name" value="TRANSCRIPTIONAL REGULATORY PROTEIN"/>
    <property type="match status" value="1"/>
</dbReference>
<dbReference type="EMBL" id="JAJNNZ010000002">
    <property type="protein sequence ID" value="MCJ2375787.1"/>
    <property type="molecule type" value="Genomic_DNA"/>
</dbReference>
<organism evidence="6 7">
    <name type="scientific">Vibrio gelatinilyticus</name>
    <dbReference type="NCBI Taxonomy" id="2893468"/>
    <lineage>
        <taxon>Bacteria</taxon>
        <taxon>Pseudomonadati</taxon>
        <taxon>Pseudomonadota</taxon>
        <taxon>Gammaproteobacteria</taxon>
        <taxon>Vibrionales</taxon>
        <taxon>Vibrionaceae</taxon>
        <taxon>Vibrio</taxon>
    </lineage>
</organism>
<comment type="similarity">
    <text evidence="1">Belongs to the LysR transcriptional regulatory family.</text>
</comment>
<evidence type="ECO:0000256" key="1">
    <source>
        <dbReference type="ARBA" id="ARBA00009437"/>
    </source>
</evidence>
<evidence type="ECO:0000256" key="3">
    <source>
        <dbReference type="ARBA" id="ARBA00023125"/>
    </source>
</evidence>
<evidence type="ECO:0000313" key="6">
    <source>
        <dbReference type="EMBL" id="MCJ2375787.1"/>
    </source>
</evidence>
<dbReference type="Pfam" id="PF03466">
    <property type="entry name" value="LysR_substrate"/>
    <property type="match status" value="1"/>
</dbReference>
<dbReference type="Gene3D" id="1.10.10.10">
    <property type="entry name" value="Winged helix-like DNA-binding domain superfamily/Winged helix DNA-binding domain"/>
    <property type="match status" value="1"/>
</dbReference>
<protein>
    <submittedName>
        <fullName evidence="6">LysR family transcriptional regulator</fullName>
    </submittedName>
</protein>
<dbReference type="InterPro" id="IPR036390">
    <property type="entry name" value="WH_DNA-bd_sf"/>
</dbReference>
<evidence type="ECO:0000256" key="4">
    <source>
        <dbReference type="ARBA" id="ARBA00023163"/>
    </source>
</evidence>
<evidence type="ECO:0000259" key="5">
    <source>
        <dbReference type="PROSITE" id="PS50931"/>
    </source>
</evidence>
<dbReference type="GO" id="GO:0003677">
    <property type="term" value="F:DNA binding"/>
    <property type="evidence" value="ECO:0007669"/>
    <property type="project" value="UniProtKB-KW"/>
</dbReference>
<dbReference type="RefSeq" id="WP_244355409.1">
    <property type="nucleotide sequence ID" value="NZ_JAJNNZ010000002.1"/>
</dbReference>
<keyword evidence="2" id="KW-0805">Transcription regulation</keyword>
<dbReference type="InterPro" id="IPR050389">
    <property type="entry name" value="LysR-type_TF"/>
</dbReference>
<keyword evidence="3" id="KW-0238">DNA-binding</keyword>
<dbReference type="PROSITE" id="PS50931">
    <property type="entry name" value="HTH_LYSR"/>
    <property type="match status" value="1"/>
</dbReference>
<dbReference type="InterPro" id="IPR005119">
    <property type="entry name" value="LysR_subst-bd"/>
</dbReference>
<evidence type="ECO:0000313" key="7">
    <source>
        <dbReference type="Proteomes" id="UP001139488"/>
    </source>
</evidence>
<dbReference type="Proteomes" id="UP001139488">
    <property type="component" value="Unassembled WGS sequence"/>
</dbReference>
<gene>
    <name evidence="6" type="ORF">LNL84_02965</name>
</gene>
<dbReference type="InterPro" id="IPR036388">
    <property type="entry name" value="WH-like_DNA-bd_sf"/>
</dbReference>
<dbReference type="AlphaFoldDB" id="A0A9X1W7N1"/>
<reference evidence="6" key="1">
    <citation type="submission" date="2021-11" db="EMBL/GenBank/DDBJ databases">
        <title>Vibrio ZSDE26 sp. nov. and Vibrio ZSDZ34 sp. nov., isolated from coastal seawater in Qingdao.</title>
        <authorList>
            <person name="Zhang P."/>
        </authorList>
    </citation>
    <scope>NUCLEOTIDE SEQUENCE</scope>
    <source>
        <strain evidence="6">ZSDZ34</strain>
    </source>
</reference>
<dbReference type="InterPro" id="IPR000847">
    <property type="entry name" value="LysR_HTH_N"/>
</dbReference>
<dbReference type="SUPFAM" id="SSF53850">
    <property type="entry name" value="Periplasmic binding protein-like II"/>
    <property type="match status" value="1"/>
</dbReference>
<comment type="caution">
    <text evidence="6">The sequence shown here is derived from an EMBL/GenBank/DDBJ whole genome shotgun (WGS) entry which is preliminary data.</text>
</comment>